<organism evidence="3 4">
    <name type="scientific">Knufia peltigerae</name>
    <dbReference type="NCBI Taxonomy" id="1002370"/>
    <lineage>
        <taxon>Eukaryota</taxon>
        <taxon>Fungi</taxon>
        <taxon>Dikarya</taxon>
        <taxon>Ascomycota</taxon>
        <taxon>Pezizomycotina</taxon>
        <taxon>Eurotiomycetes</taxon>
        <taxon>Chaetothyriomycetidae</taxon>
        <taxon>Chaetothyriales</taxon>
        <taxon>Trichomeriaceae</taxon>
        <taxon>Knufia</taxon>
    </lineage>
</organism>
<name>A0AA39CY83_9EURO</name>
<proteinExistence type="predicted"/>
<dbReference type="GO" id="GO:0016787">
    <property type="term" value="F:hydrolase activity"/>
    <property type="evidence" value="ECO:0007669"/>
    <property type="project" value="UniProtKB-KW"/>
</dbReference>
<accession>A0AA39CY83</accession>
<evidence type="ECO:0000256" key="1">
    <source>
        <dbReference type="ARBA" id="ARBA00022801"/>
    </source>
</evidence>
<comment type="caution">
    <text evidence="3">The sequence shown here is derived from an EMBL/GenBank/DDBJ whole genome shotgun (WGS) entry which is preliminary data.</text>
</comment>
<evidence type="ECO:0000313" key="4">
    <source>
        <dbReference type="Proteomes" id="UP001172681"/>
    </source>
</evidence>
<dbReference type="InterPro" id="IPR013094">
    <property type="entry name" value="AB_hydrolase_3"/>
</dbReference>
<protein>
    <recommendedName>
        <fullName evidence="2">Alpha/beta hydrolase fold-3 domain-containing protein</fullName>
    </recommendedName>
</protein>
<feature type="domain" description="Alpha/beta hydrolase fold-3" evidence="2">
    <location>
        <begin position="96"/>
        <end position="305"/>
    </location>
</feature>
<dbReference type="InterPro" id="IPR050300">
    <property type="entry name" value="GDXG_lipolytic_enzyme"/>
</dbReference>
<gene>
    <name evidence="3" type="ORF">H2204_006072</name>
</gene>
<dbReference type="AlphaFoldDB" id="A0AA39CY83"/>
<dbReference type="Proteomes" id="UP001172681">
    <property type="component" value="Unassembled WGS sequence"/>
</dbReference>
<dbReference type="PANTHER" id="PTHR48081:SF8">
    <property type="entry name" value="ALPHA_BETA HYDROLASE FOLD-3 DOMAIN-CONTAINING PROTEIN-RELATED"/>
    <property type="match status" value="1"/>
</dbReference>
<dbReference type="Pfam" id="PF07859">
    <property type="entry name" value="Abhydrolase_3"/>
    <property type="match status" value="1"/>
</dbReference>
<dbReference type="InterPro" id="IPR029058">
    <property type="entry name" value="AB_hydrolase_fold"/>
</dbReference>
<reference evidence="3" key="1">
    <citation type="submission" date="2022-10" db="EMBL/GenBank/DDBJ databases">
        <title>Culturing micro-colonial fungi from biological soil crusts in the Mojave desert and describing Neophaeococcomyces mojavensis, and introducing the new genera and species Taxawa tesnikishii.</title>
        <authorList>
            <person name="Kurbessoian T."/>
            <person name="Stajich J.E."/>
        </authorList>
    </citation>
    <scope>NUCLEOTIDE SEQUENCE</scope>
    <source>
        <strain evidence="3">TK_35</strain>
    </source>
</reference>
<keyword evidence="4" id="KW-1185">Reference proteome</keyword>
<evidence type="ECO:0000313" key="3">
    <source>
        <dbReference type="EMBL" id="KAJ9634839.1"/>
    </source>
</evidence>
<sequence>MDSRLNPHTHPISDAVRKARQAVLSKIEQEQQESLPWYSWPTVEEYRLARRQGSHGFPKPVLNEKATFVNILGRDDHQIELRIIKPETRSARGVWLHFHAGGFAIGSNASYDPYLTELSEALGLTMVSVEYRLAPEHPHPAALNDCVDAALYTLSEEGARALGSSLRVLGGESAGGWLSVSVALALRDEHNIDVESSLGAICSSYGIFDLTYTPSVLSHERSIFLSKEHTEKFTENAFGHVPVAERKSPRLSPLYADLRNLPPAQFLVGTVDPLLDDSIFMAIKWQQAGNDVQLDVVDEGFHAFTLYRFNDTHDEGLERITTFLDGKLM</sequence>
<dbReference type="Gene3D" id="3.40.50.1820">
    <property type="entry name" value="alpha/beta hydrolase"/>
    <property type="match status" value="1"/>
</dbReference>
<dbReference type="SUPFAM" id="SSF53474">
    <property type="entry name" value="alpha/beta-Hydrolases"/>
    <property type="match status" value="1"/>
</dbReference>
<dbReference type="EMBL" id="JAPDRN010000036">
    <property type="protein sequence ID" value="KAJ9634839.1"/>
    <property type="molecule type" value="Genomic_DNA"/>
</dbReference>
<dbReference type="PANTHER" id="PTHR48081">
    <property type="entry name" value="AB HYDROLASE SUPERFAMILY PROTEIN C4A8.06C"/>
    <property type="match status" value="1"/>
</dbReference>
<evidence type="ECO:0000259" key="2">
    <source>
        <dbReference type="Pfam" id="PF07859"/>
    </source>
</evidence>
<keyword evidence="1" id="KW-0378">Hydrolase</keyword>